<evidence type="ECO:0000256" key="1">
    <source>
        <dbReference type="ARBA" id="ARBA00004239"/>
    </source>
</evidence>
<keyword evidence="6" id="KW-0325">Glycoprotein</keyword>
<dbReference type="AlphaFoldDB" id="A0AAV5MD54"/>
<evidence type="ECO:0000313" key="10">
    <source>
        <dbReference type="EMBL" id="GKV47144.1"/>
    </source>
</evidence>
<keyword evidence="5" id="KW-0221">Differentiation</keyword>
<comment type="caution">
    <text evidence="10">The sequence shown here is derived from an EMBL/GenBank/DDBJ whole genome shotgun (WGS) entry which is preliminary data.</text>
</comment>
<name>A0AAV5MD54_9ROSI</name>
<organism evidence="10 11">
    <name type="scientific">Rubroshorea leprosula</name>
    <dbReference type="NCBI Taxonomy" id="152421"/>
    <lineage>
        <taxon>Eukaryota</taxon>
        <taxon>Viridiplantae</taxon>
        <taxon>Streptophyta</taxon>
        <taxon>Embryophyta</taxon>
        <taxon>Tracheophyta</taxon>
        <taxon>Spermatophyta</taxon>
        <taxon>Magnoliopsida</taxon>
        <taxon>eudicotyledons</taxon>
        <taxon>Gunneridae</taxon>
        <taxon>Pentapetalae</taxon>
        <taxon>rosids</taxon>
        <taxon>malvids</taxon>
        <taxon>Malvales</taxon>
        <taxon>Dipterocarpaceae</taxon>
        <taxon>Rubroshorea</taxon>
    </lineage>
</organism>
<proteinExistence type="inferred from homology"/>
<evidence type="ECO:0000256" key="8">
    <source>
        <dbReference type="SAM" id="MobiDB-lite"/>
    </source>
</evidence>
<dbReference type="PANTHER" id="PTHR36016:SF9">
    <property type="entry name" value="PROTEIN, PUTATIVE-RELATED"/>
    <property type="match status" value="1"/>
</dbReference>
<dbReference type="EMBL" id="BPVZ01000222">
    <property type="protein sequence ID" value="GKV47144.1"/>
    <property type="molecule type" value="Genomic_DNA"/>
</dbReference>
<dbReference type="InterPro" id="IPR039617">
    <property type="entry name" value="CLAVATA3-CLE"/>
</dbReference>
<feature type="signal peptide" evidence="9">
    <location>
        <begin position="1"/>
        <end position="24"/>
    </location>
</feature>
<evidence type="ECO:0000256" key="2">
    <source>
        <dbReference type="ARBA" id="ARBA00005416"/>
    </source>
</evidence>
<dbReference type="GO" id="GO:0030154">
    <property type="term" value="P:cell differentiation"/>
    <property type="evidence" value="ECO:0007669"/>
    <property type="project" value="UniProtKB-KW"/>
</dbReference>
<evidence type="ECO:0000256" key="7">
    <source>
        <dbReference type="ARBA" id="ARBA00023278"/>
    </source>
</evidence>
<keyword evidence="3" id="KW-0964">Secreted</keyword>
<sequence>MAKLSAARVIFWVALMALAMSSLARPLLLHKRIESRLLLLELGYDEKSLGHYKQVFASTAGGDRLSPSGPDPEHHSHPPKMP</sequence>
<feature type="chain" id="PRO_5043585304" evidence="9">
    <location>
        <begin position="25"/>
        <end position="82"/>
    </location>
</feature>
<keyword evidence="11" id="KW-1185">Reference proteome</keyword>
<dbReference type="Proteomes" id="UP001054252">
    <property type="component" value="Unassembled WGS sequence"/>
</dbReference>
<evidence type="ECO:0000256" key="3">
    <source>
        <dbReference type="ARBA" id="ARBA00022525"/>
    </source>
</evidence>
<protein>
    <submittedName>
        <fullName evidence="10">Uncharacterized protein</fullName>
    </submittedName>
</protein>
<dbReference type="PANTHER" id="PTHR36016">
    <property type="entry name" value="CLAVATA3/ESR (CLE)-RELATED PROTEIN 7"/>
    <property type="match status" value="1"/>
</dbReference>
<evidence type="ECO:0000256" key="6">
    <source>
        <dbReference type="ARBA" id="ARBA00023180"/>
    </source>
</evidence>
<gene>
    <name evidence="10" type="ORF">SLEP1_g54064</name>
</gene>
<evidence type="ECO:0000256" key="5">
    <source>
        <dbReference type="ARBA" id="ARBA00022782"/>
    </source>
</evidence>
<evidence type="ECO:0000256" key="9">
    <source>
        <dbReference type="SAM" id="SignalP"/>
    </source>
</evidence>
<feature type="region of interest" description="Disordered" evidence="8">
    <location>
        <begin position="60"/>
        <end position="82"/>
    </location>
</feature>
<keyword evidence="4 9" id="KW-0732">Signal</keyword>
<evidence type="ECO:0000313" key="11">
    <source>
        <dbReference type="Proteomes" id="UP001054252"/>
    </source>
</evidence>
<evidence type="ECO:0000256" key="4">
    <source>
        <dbReference type="ARBA" id="ARBA00022729"/>
    </source>
</evidence>
<dbReference type="GO" id="GO:0005576">
    <property type="term" value="C:extracellular region"/>
    <property type="evidence" value="ECO:0007669"/>
    <property type="project" value="UniProtKB-SubCell"/>
</dbReference>
<reference evidence="10 11" key="1">
    <citation type="journal article" date="2021" name="Commun. Biol.">
        <title>The genome of Shorea leprosula (Dipterocarpaceae) highlights the ecological relevance of drought in aseasonal tropical rainforests.</title>
        <authorList>
            <person name="Ng K.K.S."/>
            <person name="Kobayashi M.J."/>
            <person name="Fawcett J.A."/>
            <person name="Hatakeyama M."/>
            <person name="Paape T."/>
            <person name="Ng C.H."/>
            <person name="Ang C.C."/>
            <person name="Tnah L.H."/>
            <person name="Lee C.T."/>
            <person name="Nishiyama T."/>
            <person name="Sese J."/>
            <person name="O'Brien M.J."/>
            <person name="Copetti D."/>
            <person name="Mohd Noor M.I."/>
            <person name="Ong R.C."/>
            <person name="Putra M."/>
            <person name="Sireger I.Z."/>
            <person name="Indrioko S."/>
            <person name="Kosugi Y."/>
            <person name="Izuno A."/>
            <person name="Isagi Y."/>
            <person name="Lee S.L."/>
            <person name="Shimizu K.K."/>
        </authorList>
    </citation>
    <scope>NUCLEOTIDE SEQUENCE [LARGE SCALE GENOMIC DNA]</scope>
    <source>
        <strain evidence="10">214</strain>
    </source>
</reference>
<keyword evidence="7" id="KW-0379">Hydroxylation</keyword>
<accession>A0AAV5MD54</accession>
<comment type="subcellular location">
    <subcellularLocation>
        <location evidence="1">Secreted</location>
        <location evidence="1">Extracellular space</location>
    </subcellularLocation>
</comment>
<comment type="similarity">
    <text evidence="2">Belongs to the CLV3/ESR signal peptide family.</text>
</comment>